<dbReference type="GO" id="GO:0019834">
    <property type="term" value="F:phospholipase A2 inhibitor activity"/>
    <property type="evidence" value="ECO:0007669"/>
    <property type="project" value="UniProtKB-KW"/>
</dbReference>
<dbReference type="PANTHER" id="PTHR20914:SF30">
    <property type="entry name" value="LY6_PLAUR DOMAIN CONTAINING 9"/>
    <property type="match status" value="1"/>
</dbReference>
<evidence type="ECO:0000313" key="7">
    <source>
        <dbReference type="EMBL" id="CAI5781135.1"/>
    </source>
</evidence>
<keyword evidence="3" id="KW-0964">Secreted</keyword>
<accession>A0AA35PCS3</accession>
<dbReference type="SMART" id="SM00134">
    <property type="entry name" value="LU"/>
    <property type="match status" value="2"/>
</dbReference>
<evidence type="ECO:0000256" key="5">
    <source>
        <dbReference type="ARBA" id="ARBA00023157"/>
    </source>
</evidence>
<dbReference type="Pfam" id="PF00021">
    <property type="entry name" value="UPAR_LY6"/>
    <property type="match status" value="3"/>
</dbReference>
<dbReference type="SUPFAM" id="SSF57302">
    <property type="entry name" value="Snake toxin-like"/>
    <property type="match status" value="2"/>
</dbReference>
<comment type="subcellular location">
    <subcellularLocation>
        <location evidence="1">Secreted</location>
    </subcellularLocation>
</comment>
<evidence type="ECO:0000256" key="4">
    <source>
        <dbReference type="ARBA" id="ARBA00023005"/>
    </source>
</evidence>
<dbReference type="Proteomes" id="UP001178461">
    <property type="component" value="Chromosome 8"/>
</dbReference>
<keyword evidence="4" id="KW-0593">Phospholipase A2 inhibitor</keyword>
<dbReference type="AlphaFoldDB" id="A0AA35PCS3"/>
<dbReference type="PANTHER" id="PTHR20914">
    <property type="entry name" value="LY6/PLAUR DOMAIN-CONTAINING PROTEIN 8"/>
    <property type="match status" value="1"/>
</dbReference>
<evidence type="ECO:0000259" key="6">
    <source>
        <dbReference type="SMART" id="SM00134"/>
    </source>
</evidence>
<proteinExistence type="inferred from homology"/>
<dbReference type="InterPro" id="IPR050918">
    <property type="entry name" value="CNF-like_PLA2_Inhibitor"/>
</dbReference>
<organism evidence="7 8">
    <name type="scientific">Podarcis lilfordi</name>
    <name type="common">Lilford's wall lizard</name>
    <dbReference type="NCBI Taxonomy" id="74358"/>
    <lineage>
        <taxon>Eukaryota</taxon>
        <taxon>Metazoa</taxon>
        <taxon>Chordata</taxon>
        <taxon>Craniata</taxon>
        <taxon>Vertebrata</taxon>
        <taxon>Euteleostomi</taxon>
        <taxon>Lepidosauria</taxon>
        <taxon>Squamata</taxon>
        <taxon>Bifurcata</taxon>
        <taxon>Unidentata</taxon>
        <taxon>Episquamata</taxon>
        <taxon>Laterata</taxon>
        <taxon>Lacertibaenia</taxon>
        <taxon>Lacertidae</taxon>
        <taxon>Podarcis</taxon>
    </lineage>
</organism>
<feature type="domain" description="UPAR/Ly6" evidence="6">
    <location>
        <begin position="300"/>
        <end position="390"/>
    </location>
</feature>
<dbReference type="InterPro" id="IPR016054">
    <property type="entry name" value="LY6_UPA_recep-like"/>
</dbReference>
<dbReference type="GO" id="GO:0005576">
    <property type="term" value="C:extracellular region"/>
    <property type="evidence" value="ECO:0007669"/>
    <property type="project" value="UniProtKB-SubCell"/>
</dbReference>
<gene>
    <name evidence="7" type="ORF">PODLI_1B005910</name>
</gene>
<dbReference type="CDD" id="cd23572">
    <property type="entry name" value="TFP_LU_ECD_PINLYP_rpt2"/>
    <property type="match status" value="1"/>
</dbReference>
<sequence length="483" mass="53535">MYLEVDQVGPSQEFRPQGCVCKNHTSPLWLRVASCLPACVLSGPFCAALDSQASSSGSLVEESSPQLPNPPGGATLALPQVPATYDILLRCWPTPRPPCCPYRHFEPEYLIHLGDSFSRFPITMQDLLEFFFFALLTTVASLECEICLSNGTHCTGPKKTCPLEKNACMIAYTENTVDGKKEHTIDKDCATANICTSSAIELYFGPGRFMRTVVYCCIENLCKKFESKFPPIETRMNGKQCPACHVWSDTCKEEMVNCTGHNVYCFDVSSHSHAQTNSVDRTMKGCTTKLIHLLLGGASLTCEVCSAEGYICNGTWTPCPPEKDTCMIAYSENTLRENVERSVDKDCATLEECANTAMELYFGPGKALRIVASCCNEKMCGIVNPNLPPLETKWNGKQCLACHEWSNTCKEEVVNCTGANIYCFDISAHLHSEKIVDRTLKGCTRSPEALPLLCDSNYRCFSGVRSLLRPWDQMQWQDGDLFS</sequence>
<feature type="domain" description="UPAR/Ly6" evidence="6">
    <location>
        <begin position="142"/>
        <end position="237"/>
    </location>
</feature>
<name>A0AA35PCS3_9SAUR</name>
<keyword evidence="8" id="KW-1185">Reference proteome</keyword>
<dbReference type="CDD" id="cd23588">
    <property type="entry name" value="TFP_LU_ECD_PLIG"/>
    <property type="match status" value="2"/>
</dbReference>
<keyword evidence="5" id="KW-1015">Disulfide bond</keyword>
<dbReference type="EMBL" id="OX395133">
    <property type="protein sequence ID" value="CAI5781135.1"/>
    <property type="molecule type" value="Genomic_DNA"/>
</dbReference>
<dbReference type="InterPro" id="IPR045860">
    <property type="entry name" value="Snake_toxin-like_sf"/>
</dbReference>
<dbReference type="InterPro" id="IPR004126">
    <property type="entry name" value="PLipase_A2_inh_N"/>
</dbReference>
<comment type="similarity">
    <text evidence="2">Belongs to the CNF-like-inhibitor family.</text>
</comment>
<evidence type="ECO:0000313" key="8">
    <source>
        <dbReference type="Proteomes" id="UP001178461"/>
    </source>
</evidence>
<dbReference type="Pfam" id="PF02988">
    <property type="entry name" value="PLA2_inh"/>
    <property type="match status" value="1"/>
</dbReference>
<evidence type="ECO:0000256" key="3">
    <source>
        <dbReference type="ARBA" id="ARBA00022525"/>
    </source>
</evidence>
<evidence type="ECO:0000256" key="1">
    <source>
        <dbReference type="ARBA" id="ARBA00004613"/>
    </source>
</evidence>
<reference evidence="7" key="1">
    <citation type="submission" date="2022-12" db="EMBL/GenBank/DDBJ databases">
        <authorList>
            <person name="Alioto T."/>
            <person name="Alioto T."/>
            <person name="Gomez Garrido J."/>
        </authorList>
    </citation>
    <scope>NUCLEOTIDE SEQUENCE</scope>
</reference>
<evidence type="ECO:0000256" key="2">
    <source>
        <dbReference type="ARBA" id="ARBA00006570"/>
    </source>
</evidence>
<protein>
    <submittedName>
        <fullName evidence="7">A2 inhibitor and Ly6 PLAUR domain-containing protein-like</fullName>
    </submittedName>
</protein>